<keyword evidence="2" id="KW-1185">Reference proteome</keyword>
<protein>
    <recommendedName>
        <fullName evidence="3">Reverse transcriptase domain-containing protein</fullName>
    </recommendedName>
</protein>
<evidence type="ECO:0000313" key="1">
    <source>
        <dbReference type="EMBL" id="KAJ0228484.1"/>
    </source>
</evidence>
<comment type="caution">
    <text evidence="1">The sequence shown here is derived from an EMBL/GenBank/DDBJ whole genome shotgun (WGS) entry which is preliminary data.</text>
</comment>
<dbReference type="EMBL" id="NBSK02000001">
    <property type="protein sequence ID" value="KAJ0228484.1"/>
    <property type="molecule type" value="Genomic_DNA"/>
</dbReference>
<dbReference type="PANTHER" id="PTHR46890:SF48">
    <property type="entry name" value="RNA-DIRECTED DNA POLYMERASE"/>
    <property type="match status" value="1"/>
</dbReference>
<evidence type="ECO:0000313" key="2">
    <source>
        <dbReference type="Proteomes" id="UP000235145"/>
    </source>
</evidence>
<dbReference type="AlphaFoldDB" id="A0A9R1XXX4"/>
<evidence type="ECO:0008006" key="3">
    <source>
        <dbReference type="Google" id="ProtNLM"/>
    </source>
</evidence>
<dbReference type="PANTHER" id="PTHR46890">
    <property type="entry name" value="NON-LTR RETROLELEMENT REVERSE TRANSCRIPTASE-LIKE PROTEIN-RELATED"/>
    <property type="match status" value="1"/>
</dbReference>
<sequence length="403" mass="46312">MTKIDNDEASDLSQKTKFVWAKEGDENSKMFHGLLKRRRRQMAVCGILIDGVWNTHPSSVKNEFFNFFCEKLKEVYFLVFELRSSRFSCVSPEQIEELDKIFCEEEIKQAMWDCVVDKAPDPDRCNFYFIKRFWDYLKDDVFSYTSDLSIRKYIPPGFNSSFTTLIPKVKYPILVNDFLPISLIGIIFKIIAKTLAIVLLRWWVNGSPTVEFTLERGLRQGDPLSPFLSLLAVEALNVAMFDVVELNIFKHFKAVGNKIQLSHLLYDDDAIFVVAKCLETARAISLGANLEEKCMSWVKWKLFLANKVNGGLGIGKLMAFNEALLLKWRWRLVSNPDALWAHIIKSIHGRNAGFNANYRLAIKGVLSSIVGSIMKLHSKHIILLSTLAKSIGYWRNSIFWNDV</sequence>
<name>A0A9R1XXX4_LACSA</name>
<accession>A0A9R1XXX4</accession>
<reference evidence="1 2" key="1">
    <citation type="journal article" date="2017" name="Nat. Commun.">
        <title>Genome assembly with in vitro proximity ligation data and whole-genome triplication in lettuce.</title>
        <authorList>
            <person name="Reyes-Chin-Wo S."/>
            <person name="Wang Z."/>
            <person name="Yang X."/>
            <person name="Kozik A."/>
            <person name="Arikit S."/>
            <person name="Song C."/>
            <person name="Xia L."/>
            <person name="Froenicke L."/>
            <person name="Lavelle D.O."/>
            <person name="Truco M.J."/>
            <person name="Xia R."/>
            <person name="Zhu S."/>
            <person name="Xu C."/>
            <person name="Xu H."/>
            <person name="Xu X."/>
            <person name="Cox K."/>
            <person name="Korf I."/>
            <person name="Meyers B.C."/>
            <person name="Michelmore R.W."/>
        </authorList>
    </citation>
    <scope>NUCLEOTIDE SEQUENCE [LARGE SCALE GENOMIC DNA]</scope>
    <source>
        <strain evidence="2">cv. Salinas</strain>
        <tissue evidence="1">Seedlings</tissue>
    </source>
</reference>
<proteinExistence type="predicted"/>
<organism evidence="1 2">
    <name type="scientific">Lactuca sativa</name>
    <name type="common">Garden lettuce</name>
    <dbReference type="NCBI Taxonomy" id="4236"/>
    <lineage>
        <taxon>Eukaryota</taxon>
        <taxon>Viridiplantae</taxon>
        <taxon>Streptophyta</taxon>
        <taxon>Embryophyta</taxon>
        <taxon>Tracheophyta</taxon>
        <taxon>Spermatophyta</taxon>
        <taxon>Magnoliopsida</taxon>
        <taxon>eudicotyledons</taxon>
        <taxon>Gunneridae</taxon>
        <taxon>Pentapetalae</taxon>
        <taxon>asterids</taxon>
        <taxon>campanulids</taxon>
        <taxon>Asterales</taxon>
        <taxon>Asteraceae</taxon>
        <taxon>Cichorioideae</taxon>
        <taxon>Cichorieae</taxon>
        <taxon>Lactucinae</taxon>
        <taxon>Lactuca</taxon>
    </lineage>
</organism>
<dbReference type="InterPro" id="IPR052343">
    <property type="entry name" value="Retrotransposon-Effector_Assoc"/>
</dbReference>
<dbReference type="Proteomes" id="UP000235145">
    <property type="component" value="Unassembled WGS sequence"/>
</dbReference>
<gene>
    <name evidence="1" type="ORF">LSAT_V11C100009280</name>
</gene>